<dbReference type="PANTHER" id="PTHR43775:SF20">
    <property type="entry name" value="HYBRID PKS-NRPS SYNTHETASE APDA"/>
    <property type="match status" value="1"/>
</dbReference>
<dbReference type="InterPro" id="IPR049900">
    <property type="entry name" value="PKS_mFAS_DH"/>
</dbReference>
<feature type="domain" description="Carrier" evidence="13">
    <location>
        <begin position="2424"/>
        <end position="2501"/>
    </location>
</feature>
<evidence type="ECO:0000259" key="15">
    <source>
        <dbReference type="PROSITE" id="PS52019"/>
    </source>
</evidence>
<dbReference type="InterPro" id="IPR009081">
    <property type="entry name" value="PP-bd_ACP"/>
</dbReference>
<dbReference type="PANTHER" id="PTHR43775">
    <property type="entry name" value="FATTY ACID SYNTHASE"/>
    <property type="match status" value="1"/>
</dbReference>
<dbReference type="EMBL" id="JAANBB010000215">
    <property type="protein sequence ID" value="KAF7546390.1"/>
    <property type="molecule type" value="Genomic_DNA"/>
</dbReference>
<dbReference type="InterPro" id="IPR045851">
    <property type="entry name" value="AMP-bd_C_sf"/>
</dbReference>
<dbReference type="InterPro" id="IPR042104">
    <property type="entry name" value="PKS_dehydratase_sf"/>
</dbReference>
<dbReference type="InterPro" id="IPR050091">
    <property type="entry name" value="PKS_NRPS_Biosynth_Enz"/>
</dbReference>
<dbReference type="SMART" id="SM00826">
    <property type="entry name" value="PKS_DH"/>
    <property type="match status" value="1"/>
</dbReference>
<dbReference type="Gene3D" id="3.10.129.110">
    <property type="entry name" value="Polyketide synthase dehydratase"/>
    <property type="match status" value="1"/>
</dbReference>
<dbReference type="InterPro" id="IPR013120">
    <property type="entry name" value="FAR_NAD-bd"/>
</dbReference>
<dbReference type="InterPro" id="IPR001227">
    <property type="entry name" value="Ac_transferase_dom_sf"/>
</dbReference>
<dbReference type="Gene3D" id="3.40.366.10">
    <property type="entry name" value="Malonyl-Coenzyme A Acyl Carrier Protein, domain 2"/>
    <property type="match status" value="1"/>
</dbReference>
<dbReference type="InterPro" id="IPR020845">
    <property type="entry name" value="AMP-binding_CS"/>
</dbReference>
<dbReference type="Gene3D" id="3.30.300.30">
    <property type="match status" value="1"/>
</dbReference>
<feature type="compositionally biased region" description="Polar residues" evidence="12">
    <location>
        <begin position="2564"/>
        <end position="2578"/>
    </location>
</feature>
<dbReference type="InterPro" id="IPR014030">
    <property type="entry name" value="Ketoacyl_synth_N"/>
</dbReference>
<dbReference type="InterPro" id="IPR006162">
    <property type="entry name" value="Ppantetheine_attach_site"/>
</dbReference>
<feature type="region of interest" description="C-terminal hotdog fold" evidence="11">
    <location>
        <begin position="1109"/>
        <end position="1263"/>
    </location>
</feature>
<dbReference type="Pfam" id="PF00501">
    <property type="entry name" value="AMP-binding"/>
    <property type="match status" value="1"/>
</dbReference>
<dbReference type="Proteomes" id="UP000722485">
    <property type="component" value="Unassembled WGS sequence"/>
</dbReference>
<evidence type="ECO:0000313" key="16">
    <source>
        <dbReference type="EMBL" id="KAF7546390.1"/>
    </source>
</evidence>
<dbReference type="Gene3D" id="3.30.559.10">
    <property type="entry name" value="Chloramphenicol acetyltransferase-like domain"/>
    <property type="match status" value="1"/>
</dbReference>
<dbReference type="SUPFAM" id="SSF51735">
    <property type="entry name" value="NAD(P)-binding Rossmann-fold domains"/>
    <property type="match status" value="2"/>
</dbReference>
<protein>
    <recommendedName>
        <fullName evidence="18">Polyketide synthase</fullName>
    </recommendedName>
</protein>
<evidence type="ECO:0008006" key="18">
    <source>
        <dbReference type="Google" id="ProtNLM"/>
    </source>
</evidence>
<evidence type="ECO:0000256" key="12">
    <source>
        <dbReference type="SAM" id="MobiDB-lite"/>
    </source>
</evidence>
<keyword evidence="6" id="KW-0808">Transferase</keyword>
<evidence type="ECO:0000256" key="2">
    <source>
        <dbReference type="ARBA" id="ARBA00022450"/>
    </source>
</evidence>
<dbReference type="Pfam" id="PF00698">
    <property type="entry name" value="Acyl_transf_1"/>
    <property type="match status" value="1"/>
</dbReference>
<dbReference type="SUPFAM" id="SSF53335">
    <property type="entry name" value="S-adenosyl-L-methionine-dependent methyltransferases"/>
    <property type="match status" value="1"/>
</dbReference>
<dbReference type="SUPFAM" id="SSF52777">
    <property type="entry name" value="CoA-dependent acyltransferases"/>
    <property type="match status" value="2"/>
</dbReference>
<keyword evidence="5" id="KW-0489">Methyltransferase</keyword>
<accession>A0A9P5H5V5</accession>
<dbReference type="GO" id="GO:0004312">
    <property type="term" value="F:fatty acid synthase activity"/>
    <property type="evidence" value="ECO:0007669"/>
    <property type="project" value="TreeGrafter"/>
</dbReference>
<dbReference type="InterPro" id="IPR057326">
    <property type="entry name" value="KR_dom"/>
</dbReference>
<feature type="compositionally biased region" description="Basic and acidic residues" evidence="12">
    <location>
        <begin position="2601"/>
        <end position="2612"/>
    </location>
</feature>
<dbReference type="Gene3D" id="3.30.559.30">
    <property type="entry name" value="Nonribosomal peptide synthetase, condensation domain"/>
    <property type="match status" value="1"/>
</dbReference>
<evidence type="ECO:0000256" key="4">
    <source>
        <dbReference type="ARBA" id="ARBA00022598"/>
    </source>
</evidence>
<evidence type="ECO:0000259" key="14">
    <source>
        <dbReference type="PROSITE" id="PS52004"/>
    </source>
</evidence>
<proteinExistence type="inferred from homology"/>
<dbReference type="InterPro" id="IPR018201">
    <property type="entry name" value="Ketoacyl_synth_AS"/>
</dbReference>
<gene>
    <name evidence="16" type="ORF">G7Z17_g8465</name>
</gene>
<dbReference type="Pfam" id="PF14765">
    <property type="entry name" value="PS-DH"/>
    <property type="match status" value="1"/>
</dbReference>
<evidence type="ECO:0000256" key="5">
    <source>
        <dbReference type="ARBA" id="ARBA00022603"/>
    </source>
</evidence>
<dbReference type="Gene3D" id="1.10.1200.10">
    <property type="entry name" value="ACP-like"/>
    <property type="match status" value="2"/>
</dbReference>
<dbReference type="InterPro" id="IPR016036">
    <property type="entry name" value="Malonyl_transacylase_ACP-bd"/>
</dbReference>
<reference evidence="16" key="1">
    <citation type="submission" date="2020-03" db="EMBL/GenBank/DDBJ databases">
        <title>Draft Genome Sequence of Cylindrodendrum hubeiense.</title>
        <authorList>
            <person name="Buettner E."/>
            <person name="Kellner H."/>
        </authorList>
    </citation>
    <scope>NUCLEOTIDE SEQUENCE</scope>
    <source>
        <strain evidence="16">IHI 201604</strain>
    </source>
</reference>
<dbReference type="Pfam" id="PF07993">
    <property type="entry name" value="NAD_binding_4"/>
    <property type="match status" value="1"/>
</dbReference>
<dbReference type="InterPro" id="IPR016039">
    <property type="entry name" value="Thiolase-like"/>
</dbReference>
<dbReference type="PROSITE" id="PS00455">
    <property type="entry name" value="AMP_BINDING"/>
    <property type="match status" value="1"/>
</dbReference>
<dbReference type="SUPFAM" id="SSF56801">
    <property type="entry name" value="Acetyl-CoA synthetase-like"/>
    <property type="match status" value="1"/>
</dbReference>
<dbReference type="InterPro" id="IPR014031">
    <property type="entry name" value="Ketoacyl_synth_C"/>
</dbReference>
<dbReference type="InterPro" id="IPR020806">
    <property type="entry name" value="PKS_PP-bd"/>
</dbReference>
<dbReference type="CDD" id="cd00833">
    <property type="entry name" value="PKS"/>
    <property type="match status" value="1"/>
</dbReference>
<dbReference type="GO" id="GO:0006633">
    <property type="term" value="P:fatty acid biosynthetic process"/>
    <property type="evidence" value="ECO:0007669"/>
    <property type="project" value="InterPro"/>
</dbReference>
<dbReference type="PROSITE" id="PS52004">
    <property type="entry name" value="KS3_2"/>
    <property type="match status" value="1"/>
</dbReference>
<dbReference type="InterPro" id="IPR001242">
    <property type="entry name" value="Condensation_dom"/>
</dbReference>
<keyword evidence="8" id="KW-0560">Oxidoreductase</keyword>
<dbReference type="PROSITE" id="PS52019">
    <property type="entry name" value="PKS_MFAS_DH"/>
    <property type="match status" value="1"/>
</dbReference>
<dbReference type="InterPro" id="IPR020841">
    <property type="entry name" value="PKS_Beta-ketoAc_synthase_dom"/>
</dbReference>
<dbReference type="NCBIfam" id="TIGR01733">
    <property type="entry name" value="AA-adenyl-dom"/>
    <property type="match status" value="1"/>
</dbReference>
<dbReference type="Pfam" id="PF00668">
    <property type="entry name" value="Condensation"/>
    <property type="match status" value="1"/>
</dbReference>
<dbReference type="InterPro" id="IPR013217">
    <property type="entry name" value="Methyltransf_12"/>
</dbReference>
<evidence type="ECO:0000259" key="13">
    <source>
        <dbReference type="PROSITE" id="PS50075"/>
    </source>
</evidence>
<dbReference type="InterPro" id="IPR049551">
    <property type="entry name" value="PKS_DH_C"/>
</dbReference>
<feature type="active site" description="Proton donor; for dehydratase activity" evidence="11">
    <location>
        <position position="1168"/>
    </location>
</feature>
<sequence length="4034" mass="439418">MSQQQYPEPIAVIGSACRFPGASSSPSKLWELLKQPHDVLKEFDADRLNLQRFHHPNGDTHGATDVGNKSYLLEENTRLFDASFFGISPLEAAGMDPQQRLLLETVYESFESAGVTLDQLKGSLTSVHVGVMTADYSFIQLRDPETLSKYNATGTANSIISNRISYVFDLKGPSETIDTACSSSLVALHHAAQGLLSGDCETAVVAGVNLIFDPSPYITESKLHMLSPDSQSRMWDKSANGYARGEGTAALLLKPLSRALRDGDHIEGIVRSTGVNSDGQSSGITMPYAPAQAALIRQTYLRAGLDPVKDRPQYFECHGTGTPAGDPVEARAISESLLGGEISSDNPLYVGSIKTIIGHLEGCAGLAGVMRALLALKNRTIPPNLLFNELNPAIKPFYGPMQITTKALPWPKLAAGAPARASVNSFGFGGTNAHAILESYDNGSVSSSVTEQGENSEKFTEGALGPLLFSAGSGSSLLRTVQAYLEHLTQNPSLDLQDLAWLLQTRRTTHRVRTHFSGASRDAVLENMANFIKTHEKASSSAIGHQPQLVNQNEAPGVLGVFTGQGAQWPAMGRELIRKSPLFRKTIEECEAVLKALPEGDAPEWSLMQELTADASSSRLSEAVISQPLCTAVQLALVNLLTAAGVEFDAVVGHSSGEIAATYVSGIITLKGAMQISYYRGFHAKLATGPDGERGGMLAAGLSFEKATQFCSRPEFQGRIQVAASNAPQSVTLSGDINAIKEAKEQLDKDNIFARQLKVDTAYHSHHMQLCAEPYLQSLLACDIEVRAPKPGRCVWNSSVRGDAELIKRDLSPLKGSYWVANMVQTVLFSQAVESSIWHGGPFDLAIEVGPHPALKGPTEQTLKAAYGSAPLYTGALKRSGSDVEAFSAALGVSWAQLGPSFVDFAGYRKAFYESEPPAPKVTKDLPGYSWDHDKDYWRESRISRRYRTGKDTGHELLGRRTPDDNDHELRWRNVLKLSEMPWVRGHEVLDEVLLPGAAYISVAVEAGKHLAALTGNSIRLLDVENVDILRPVVVPDNQEGVETLFTARLLSNSPSDRILRAKFSYYICNDQSSGSMVHTCSGDLAVHLGTDSDAGELLPPKDPLPPNLVNVDGQRVYKMFAGIDLKYSGVFRSITESKRCLNYAAATGTWDEGSLSDEYAVHPAMLDVAFQTLFIARAHPASRQITSALLPSHITRVRVSPSVQILKPEGGGDIKADFESWVVGQTATSLTGDLNVYDAVTGETFLQVEGLATKMVGEQDASQDQLIFSKTVWGSYDPQGLDDPVRDPVKDAEATRLAVNIERVALFYIKRIASQIGVDERAGLQWFHQRMFGAFEKHLATIKNDQHPVLPSEWLADEQSVLDDITAEHPDSIDLQLLHAVGENLVDVVRGKTQLLEVMQEDEMLDRFYMDNCASAPINQSIADVLEQITFKFPRCNILEIGAGTGGTTWSVLNAINNAYESYTYTDISSGFFPNAAEKFSDFANKMAFRILDVEKEPAAQGFEEHSYDVIIAANVLHATRSLETTLRNARALLKPGGFLVLMEVTGMQSVRVTFILGGLPGWWLGADDGRPLGPGVSVVDWDVLLDKTGFSGADTVMHDLTDETKHCNSLIVSQAIDDDFLRMREPLSFMSELPPLSEPLLIIGGKKLTTTKMMSEIQKLLPRPWKRHVQTVGSIDEIDAAKLTPRMDVICLQEADEPLFATPMTAERIAILKSLMMSAKNMLWVTGAGKSHTPRTSIFLGIARIVPSELPQLNLQILGIESGAAHSVAAKNCVESFLRLRATEEGDNRHLLWSQEPEMEILADGQNMIPRVVPNKPLNELYNASRRAVTKTVNAIDVPVQAVAGPAKMRLQAADLQEEHAPHNRVQVKYAFHIPTANGNGIYLSYGDLQGSESTTPVLALSKHNASVVDVDSEHLVTIDDGCTPAILAAVANNLLAQAVAILSPGSHQTLLYQAEEPLAALIATELATQGGQAHFATSRSDAPDSWIKVHANASKRAVSRVLPRDIQLYVDCSGYSASSDSGASSAANTLLASVPLGCVARELDADLLREAFRTTEKGRVAVLHEAYSKAKDSATTGQQQIQDFVTIKAAELAGADASSLTHKRYVTDWQEKESLLMTIRPLNLQGIFKPDMTYFMVGMAGGLGLSICQWMIRNGAKHLVITSRNPKIDESLLEDARRANATLHVMSMDVSKRESVENVVRLVKDTLPPIAGVCNAAMVLSDKLFIDMDVDQLNNTLAAKVYGTEHLDSVFGDMPLDFFVLLSSVATVIGNIGQANYHAANLFMTSLVAQRRARGLTGSVVHVGYISDVGYVTRQDRDRQLDQHFRNVRLMPLSETDVHHAFAEAIRGGKPGNVSGSADIIMGLETFTEPLAPEKHPLWLTNPRFSHFVPPTTLQTQNQHRGTSNADNVRKQVEEAEDEEEAVAAVVKAFCSKLESILQLPTDSVNIQRAIIDLGIDSLVAVEIRTWFLKELGAEVAVVKILGGDTVIQVCTWATKKVMAINMKKKEAAKQDEATDEKTAKLVVPISTASKTPSISESLGTASKTSDSGSASASDTEGSGRSTPSRKVGSSSSGTLVAKDEYSDADAASVNTSSSETAEPKEEIAKPETIREEVMSTAQSRIWFLSKHLEDPAAFNMTFHYRTQGPLSMARLRHALQITTHHHECIRMRFYQRLGDGQPMQGVMSSSLYELKHISDATNSDVEAELARLKTRAWDLENGQTFGVTVLSHNSEEHDIIYGYHHLVMDVVGWHVFVHDLNKAYKMQLLDKSAGSYIDYTSLQLEQEKAGVHDEHLQFWQAEFATPPDTLPLLPMAHVNTRPAEPSKESHHEYQQLEDRQFTALKETCKRLRINPFHFHLSVMQVLLARYANTEDICIGVVDANRDDARFAQTVGCFINMLPVRSQVPSHTSFANVARSASRKALAAFAHAAVPFDMILDKVKAPRSSASTPLFQAAVNYRTGSVWELPLGDCQMTLAGAKDADNPYDISLGITDMGSGCMIEIHCQASLYNSEGCRTILDSYVRLLDSFATDPHMDISECAIHDISQVTQALELGKGPEMQFGWPSTMSQRVLDTCRLYSDKSAIKDKAVTLSYSDLAIRINAVADAILQAGCVAGSHIAVLCEPTVDVTVAMLAVLHIGAVYVPLDTSLPTARHAAMVQSCKPALLLSHSATEELVRNLGNEIKAPIRQVRIDDIPEVCEKEIPCTAEPGAPAVLLFTSGSTGTPKGIFLSQANFVNHLALKTHLLELGQESVLQQSSLGFDMSLVQTFCALANGGLLVIAPSEMRRDPVELTSLVSRERVSFTIATPSEYLAWLRYGEASLAENTSWRHVCMGGEQVSQQLKSELRRLGLTGLRLTNCYGPTEITAAATFQNIELNENQAKDDITEFAVGKALPNYSVCIIDASGTPQPAQHTGEICIGGAGVALGYLNLADETNRKFIKDISSTQQKVTGRRMYRTGDQGRLMSDGTLLCLGRLDGDTQVKLRGLRIELQEVESALIQASVGILSTVVVSQRGDILIAHATLSPGKDDASEEELTQILGRLRLPQYFIPAAIVILATMPTNSNGKLDRKAIGALPLPERNSNRAHEKMTIREGEVRLLWERVLPEVATTARITPSSDFFLLGGNSLLMMKLQAAIRESIGVVISTRTLYQASTLREMARRIDEQQDVQADDTEKEIDWDAETSIPNQLLNQIQELPAPTKNLRSTKSDGIEVLMTGTTSFLGRNLLQALLKSPAVSKVHCVAVLADDQHQLPHDGKVKCYKGSLLSSTLGLKAEERENLEQTVDVIIHAGSSGHCLNNYDSLRTPNLLSTHFLASLAMPRSIPLLFLSSNRVILLSGNTAPLPGSVAAFAPATNGLEGYTATKWAGEGFLENLVSHMQQVSGPRLTVSVHRPCVVVSEHAPNSDALNAILRYSVAMRCVPHLDNVGGYMDFGKVENIVDEIAEEALKLAQAGIDDVAAIQFKHHSGGVKVPINEFRAHMETIYGGSFEEVDMSEWMHRAADAGIDPLITAYLEGILDTGAPMVFPYLGEK</sequence>
<dbReference type="InterPro" id="IPR042099">
    <property type="entry name" value="ANL_N_sf"/>
</dbReference>
<dbReference type="InterPro" id="IPR016035">
    <property type="entry name" value="Acyl_Trfase/lysoPLipase"/>
</dbReference>
<dbReference type="GO" id="GO:0008168">
    <property type="term" value="F:methyltransferase activity"/>
    <property type="evidence" value="ECO:0007669"/>
    <property type="project" value="UniProtKB-KW"/>
</dbReference>
<dbReference type="GO" id="GO:0004315">
    <property type="term" value="F:3-oxoacyl-[acyl-carrier-protein] synthase activity"/>
    <property type="evidence" value="ECO:0007669"/>
    <property type="project" value="InterPro"/>
</dbReference>
<feature type="domain" description="Ketosynthase family 3 (KS3)" evidence="14">
    <location>
        <begin position="7"/>
        <end position="439"/>
    </location>
</feature>
<dbReference type="Pfam" id="PF08659">
    <property type="entry name" value="KR"/>
    <property type="match status" value="1"/>
</dbReference>
<dbReference type="InterPro" id="IPR029063">
    <property type="entry name" value="SAM-dependent_MTases_sf"/>
</dbReference>
<keyword evidence="4" id="KW-0436">Ligase</keyword>
<dbReference type="Pfam" id="PF23297">
    <property type="entry name" value="ACP_SdgA_C"/>
    <property type="match status" value="1"/>
</dbReference>
<dbReference type="Pfam" id="PF16197">
    <property type="entry name" value="KAsynt_C_assoc"/>
    <property type="match status" value="1"/>
</dbReference>
<dbReference type="Pfam" id="PF00550">
    <property type="entry name" value="PP-binding"/>
    <property type="match status" value="1"/>
</dbReference>
<dbReference type="CDD" id="cd05930">
    <property type="entry name" value="A_NRPS"/>
    <property type="match status" value="1"/>
</dbReference>
<dbReference type="InterPro" id="IPR023213">
    <property type="entry name" value="CAT-like_dom_sf"/>
</dbReference>
<dbReference type="SMART" id="SM00823">
    <property type="entry name" value="PKS_PP"/>
    <property type="match status" value="2"/>
</dbReference>
<feature type="region of interest" description="N-terminal hotdog fold" evidence="11">
    <location>
        <begin position="955"/>
        <end position="1092"/>
    </location>
</feature>
<dbReference type="SMART" id="SM00827">
    <property type="entry name" value="PKS_AT"/>
    <property type="match status" value="1"/>
</dbReference>
<evidence type="ECO:0000256" key="6">
    <source>
        <dbReference type="ARBA" id="ARBA00022679"/>
    </source>
</evidence>
<dbReference type="InterPro" id="IPR000873">
    <property type="entry name" value="AMP-dep_synth/lig_dom"/>
</dbReference>
<evidence type="ECO:0000256" key="9">
    <source>
        <dbReference type="ARBA" id="ARBA00023268"/>
    </source>
</evidence>
<dbReference type="InterPro" id="IPR049552">
    <property type="entry name" value="PKS_DH_N"/>
</dbReference>
<dbReference type="SUPFAM" id="SSF52151">
    <property type="entry name" value="FabD/lysophospholipase-like"/>
    <property type="match status" value="1"/>
</dbReference>
<dbReference type="InterPro" id="IPR036291">
    <property type="entry name" value="NAD(P)-bd_dom_sf"/>
</dbReference>
<dbReference type="Pfam" id="PF00109">
    <property type="entry name" value="ketoacyl-synt"/>
    <property type="match status" value="1"/>
</dbReference>
<dbReference type="PROSITE" id="PS50075">
    <property type="entry name" value="CARRIER"/>
    <property type="match status" value="2"/>
</dbReference>
<evidence type="ECO:0000256" key="7">
    <source>
        <dbReference type="ARBA" id="ARBA00022737"/>
    </source>
</evidence>
<evidence type="ECO:0000256" key="10">
    <source>
        <dbReference type="ARBA" id="ARBA00029443"/>
    </source>
</evidence>
<organism evidence="16 17">
    <name type="scientific">Cylindrodendrum hubeiense</name>
    <dbReference type="NCBI Taxonomy" id="595255"/>
    <lineage>
        <taxon>Eukaryota</taxon>
        <taxon>Fungi</taxon>
        <taxon>Dikarya</taxon>
        <taxon>Ascomycota</taxon>
        <taxon>Pezizomycotina</taxon>
        <taxon>Sordariomycetes</taxon>
        <taxon>Hypocreomycetidae</taxon>
        <taxon>Hypocreales</taxon>
        <taxon>Nectriaceae</taxon>
        <taxon>Cylindrodendrum</taxon>
    </lineage>
</organism>
<feature type="region of interest" description="Disordered" evidence="12">
    <location>
        <begin position="2535"/>
        <end position="2612"/>
    </location>
</feature>
<name>A0A9P5H5V5_9HYPO</name>
<dbReference type="InterPro" id="IPR010071">
    <property type="entry name" value="AA_adenyl_dom"/>
</dbReference>
<dbReference type="SUPFAM" id="SSF55048">
    <property type="entry name" value="Probable ACP-binding domain of malonyl-CoA ACP transacylase"/>
    <property type="match status" value="1"/>
</dbReference>
<keyword evidence="17" id="KW-1185">Reference proteome</keyword>
<dbReference type="GO" id="GO:0031177">
    <property type="term" value="F:phosphopantetheine binding"/>
    <property type="evidence" value="ECO:0007669"/>
    <property type="project" value="InterPro"/>
</dbReference>
<dbReference type="InterPro" id="IPR013968">
    <property type="entry name" value="PKS_KR"/>
</dbReference>
<dbReference type="GO" id="GO:0016874">
    <property type="term" value="F:ligase activity"/>
    <property type="evidence" value="ECO:0007669"/>
    <property type="project" value="UniProtKB-KW"/>
</dbReference>
<dbReference type="CDD" id="cd19532">
    <property type="entry name" value="C_PKS-NRPS"/>
    <property type="match status" value="1"/>
</dbReference>
<dbReference type="PROSITE" id="PS00012">
    <property type="entry name" value="PHOSPHOPANTETHEINE"/>
    <property type="match status" value="1"/>
</dbReference>
<dbReference type="GO" id="GO:0032259">
    <property type="term" value="P:methylation"/>
    <property type="evidence" value="ECO:0007669"/>
    <property type="project" value="UniProtKB-KW"/>
</dbReference>
<comment type="similarity">
    <text evidence="10">In the C-terminal section; belongs to the NRP synthetase family.</text>
</comment>
<comment type="caution">
    <text evidence="16">The sequence shown here is derived from an EMBL/GenBank/DDBJ whole genome shotgun (WGS) entry which is preliminary data.</text>
</comment>
<feature type="domain" description="PKS/mFAS DH" evidence="15">
    <location>
        <begin position="955"/>
        <end position="1263"/>
    </location>
</feature>
<dbReference type="Gene3D" id="3.40.47.10">
    <property type="match status" value="1"/>
</dbReference>
<dbReference type="Pfam" id="PF08242">
    <property type="entry name" value="Methyltransf_12"/>
    <property type="match status" value="1"/>
</dbReference>
<evidence type="ECO:0000256" key="1">
    <source>
        <dbReference type="ARBA" id="ARBA00004685"/>
    </source>
</evidence>
<dbReference type="OrthoDB" id="416786at2759"/>
<keyword evidence="3" id="KW-0597">Phosphoprotein</keyword>
<feature type="domain" description="Carrier" evidence="13">
    <location>
        <begin position="3590"/>
        <end position="3669"/>
    </location>
</feature>
<dbReference type="SUPFAM" id="SSF53901">
    <property type="entry name" value="Thiolase-like"/>
    <property type="match status" value="1"/>
</dbReference>
<evidence type="ECO:0000256" key="8">
    <source>
        <dbReference type="ARBA" id="ARBA00023002"/>
    </source>
</evidence>
<dbReference type="InterPro" id="IPR014043">
    <property type="entry name" value="Acyl_transferase_dom"/>
</dbReference>
<feature type="compositionally biased region" description="Low complexity" evidence="12">
    <location>
        <begin position="2543"/>
        <end position="2563"/>
    </location>
</feature>
<keyword evidence="2" id="KW-0596">Phosphopantetheine</keyword>
<dbReference type="PROSITE" id="PS00606">
    <property type="entry name" value="KS3_1"/>
    <property type="match status" value="1"/>
</dbReference>
<dbReference type="GO" id="GO:0009403">
    <property type="term" value="P:toxin biosynthetic process"/>
    <property type="evidence" value="ECO:0007669"/>
    <property type="project" value="UniProtKB-ARBA"/>
</dbReference>
<feature type="active site" description="Proton acceptor; for dehydratase activity" evidence="11">
    <location>
        <position position="987"/>
    </location>
</feature>
<dbReference type="Pfam" id="PF02801">
    <property type="entry name" value="Ketoacyl-synt_C"/>
    <property type="match status" value="1"/>
</dbReference>
<dbReference type="CDD" id="cd02440">
    <property type="entry name" value="AdoMet_MTases"/>
    <property type="match status" value="1"/>
</dbReference>
<dbReference type="InterPro" id="IPR036736">
    <property type="entry name" value="ACP-like_sf"/>
</dbReference>
<dbReference type="Pfam" id="PF21089">
    <property type="entry name" value="PKS_DH_N"/>
    <property type="match status" value="1"/>
</dbReference>
<dbReference type="Gene3D" id="3.40.50.720">
    <property type="entry name" value="NAD(P)-binding Rossmann-like Domain"/>
    <property type="match status" value="2"/>
</dbReference>
<keyword evidence="7" id="KW-0677">Repeat</keyword>
<evidence type="ECO:0000256" key="11">
    <source>
        <dbReference type="PROSITE-ProRule" id="PRU01363"/>
    </source>
</evidence>
<dbReference type="InterPro" id="IPR032821">
    <property type="entry name" value="PKS_assoc"/>
</dbReference>
<dbReference type="Gene3D" id="3.40.50.12780">
    <property type="entry name" value="N-terminal domain of ligase-like"/>
    <property type="match status" value="1"/>
</dbReference>
<dbReference type="SMART" id="SM00822">
    <property type="entry name" value="PKS_KR"/>
    <property type="match status" value="1"/>
</dbReference>
<evidence type="ECO:0000256" key="3">
    <source>
        <dbReference type="ARBA" id="ARBA00022553"/>
    </source>
</evidence>
<dbReference type="InterPro" id="IPR020807">
    <property type="entry name" value="PKS_DH"/>
</dbReference>
<dbReference type="SMART" id="SM00825">
    <property type="entry name" value="PKS_KS"/>
    <property type="match status" value="1"/>
</dbReference>
<dbReference type="Gene3D" id="3.40.50.150">
    <property type="entry name" value="Vaccinia Virus protein VP39"/>
    <property type="match status" value="1"/>
</dbReference>
<dbReference type="GO" id="GO:0016491">
    <property type="term" value="F:oxidoreductase activity"/>
    <property type="evidence" value="ECO:0007669"/>
    <property type="project" value="UniProtKB-KW"/>
</dbReference>
<keyword evidence="9" id="KW-0511">Multifunctional enzyme</keyword>
<dbReference type="SUPFAM" id="SSF47336">
    <property type="entry name" value="ACP-like"/>
    <property type="match status" value="2"/>
</dbReference>
<evidence type="ECO:0000313" key="17">
    <source>
        <dbReference type="Proteomes" id="UP000722485"/>
    </source>
</evidence>
<comment type="pathway">
    <text evidence="1">Mycotoxin biosynthesis.</text>
</comment>